<keyword evidence="1" id="KW-0812">Transmembrane</keyword>
<feature type="transmembrane region" description="Helical" evidence="1">
    <location>
        <begin position="12"/>
        <end position="32"/>
    </location>
</feature>
<keyword evidence="3" id="KW-1185">Reference proteome</keyword>
<dbReference type="EMBL" id="QEWP01000027">
    <property type="protein sequence ID" value="PWD97724.1"/>
    <property type="molecule type" value="Genomic_DNA"/>
</dbReference>
<comment type="caution">
    <text evidence="2">The sequence shown here is derived from an EMBL/GenBank/DDBJ whole genome shotgun (WGS) entry which is preliminary data.</text>
</comment>
<keyword evidence="1" id="KW-0472">Membrane</keyword>
<dbReference type="AlphaFoldDB" id="A0A2U2B3V2"/>
<protein>
    <submittedName>
        <fullName evidence="2">Uncharacterized protein</fullName>
    </submittedName>
</protein>
<accession>A0A2U2B3V2</accession>
<organism evidence="2 3">
    <name type="scientific">Marinilabilia rubra</name>
    <dbReference type="NCBI Taxonomy" id="2162893"/>
    <lineage>
        <taxon>Bacteria</taxon>
        <taxon>Pseudomonadati</taxon>
        <taxon>Bacteroidota</taxon>
        <taxon>Bacteroidia</taxon>
        <taxon>Marinilabiliales</taxon>
        <taxon>Marinilabiliaceae</taxon>
        <taxon>Marinilabilia</taxon>
    </lineage>
</organism>
<reference evidence="2 3" key="1">
    <citation type="submission" date="2018-05" db="EMBL/GenBank/DDBJ databases">
        <title>Marinilabilia rubrum sp. nov., isolated from saltern sediment.</title>
        <authorList>
            <person name="Zhang R."/>
        </authorList>
    </citation>
    <scope>NUCLEOTIDE SEQUENCE [LARGE SCALE GENOMIC DNA]</scope>
    <source>
        <strain evidence="2 3">WTE16</strain>
    </source>
</reference>
<dbReference type="Proteomes" id="UP000244956">
    <property type="component" value="Unassembled WGS sequence"/>
</dbReference>
<sequence>MNLHNNELVTLLGILIMIIPNLIVLAFIFILYKKRKEADEKQNQILNRLESISNQINSIINS</sequence>
<name>A0A2U2B3V2_9BACT</name>
<keyword evidence="1" id="KW-1133">Transmembrane helix</keyword>
<proteinExistence type="predicted"/>
<evidence type="ECO:0000313" key="2">
    <source>
        <dbReference type="EMBL" id="PWD97724.1"/>
    </source>
</evidence>
<evidence type="ECO:0000313" key="3">
    <source>
        <dbReference type="Proteomes" id="UP000244956"/>
    </source>
</evidence>
<gene>
    <name evidence="2" type="ORF">DDZ16_19415</name>
</gene>
<evidence type="ECO:0000256" key="1">
    <source>
        <dbReference type="SAM" id="Phobius"/>
    </source>
</evidence>